<feature type="region of interest" description="Disordered" evidence="1">
    <location>
        <begin position="1"/>
        <end position="52"/>
    </location>
</feature>
<keyword evidence="3" id="KW-1185">Reference proteome</keyword>
<name>A0A239ENQ5_9PSED</name>
<evidence type="ECO:0000313" key="2">
    <source>
        <dbReference type="EMBL" id="SNS45562.1"/>
    </source>
</evidence>
<gene>
    <name evidence="2" type="ORF">SAMN05444352_10864</name>
</gene>
<dbReference type="AlphaFoldDB" id="A0A239ENQ5"/>
<accession>A0A239ENQ5</accession>
<dbReference type="EMBL" id="FZOL01000008">
    <property type="protein sequence ID" value="SNS45562.1"/>
    <property type="molecule type" value="Genomic_DNA"/>
</dbReference>
<proteinExistence type="predicted"/>
<evidence type="ECO:0000313" key="3">
    <source>
        <dbReference type="Proteomes" id="UP000198407"/>
    </source>
</evidence>
<dbReference type="Proteomes" id="UP000198407">
    <property type="component" value="Unassembled WGS sequence"/>
</dbReference>
<protein>
    <submittedName>
        <fullName evidence="2">Uncharacterized protein</fullName>
    </submittedName>
</protein>
<sequence length="52" mass="5841">MSVKAPASRKKREISEQPVRKPPPSLPPLANDKSRAISERGRESLIDRYAPE</sequence>
<reference evidence="3" key="1">
    <citation type="submission" date="2017-06" db="EMBL/GenBank/DDBJ databases">
        <authorList>
            <person name="Varghese N."/>
            <person name="Submissions S."/>
        </authorList>
    </citation>
    <scope>NUCLEOTIDE SEQUENCE [LARGE SCALE GENOMIC DNA]</scope>
    <source>
        <strain evidence="3">DSM 22348</strain>
    </source>
</reference>
<evidence type="ECO:0000256" key="1">
    <source>
        <dbReference type="SAM" id="MobiDB-lite"/>
    </source>
</evidence>
<organism evidence="2 3">
    <name type="scientific">Pseudomonas japonica</name>
    <dbReference type="NCBI Taxonomy" id="256466"/>
    <lineage>
        <taxon>Bacteria</taxon>
        <taxon>Pseudomonadati</taxon>
        <taxon>Pseudomonadota</taxon>
        <taxon>Gammaproteobacteria</taxon>
        <taxon>Pseudomonadales</taxon>
        <taxon>Pseudomonadaceae</taxon>
        <taxon>Pseudomonas</taxon>
    </lineage>
</organism>
<feature type="compositionally biased region" description="Basic and acidic residues" evidence="1">
    <location>
        <begin position="32"/>
        <end position="52"/>
    </location>
</feature>